<dbReference type="GO" id="GO:0004057">
    <property type="term" value="F:arginyl-tRNA--protein transferase activity"/>
    <property type="evidence" value="ECO:0007669"/>
    <property type="project" value="InterPro"/>
</dbReference>
<evidence type="ECO:0000256" key="1">
    <source>
        <dbReference type="ARBA" id="ARBA00022490"/>
    </source>
</evidence>
<evidence type="ECO:0000256" key="3">
    <source>
        <dbReference type="ARBA" id="ARBA00023315"/>
    </source>
</evidence>
<dbReference type="HAMAP" id="MF_00689">
    <property type="entry name" value="Bpt"/>
    <property type="match status" value="1"/>
</dbReference>
<dbReference type="PIRSF" id="PIRSF037208">
    <property type="entry name" value="ATE_pro_prd"/>
    <property type="match status" value="1"/>
</dbReference>
<dbReference type="PANTHER" id="PTHR21367:SF1">
    <property type="entry name" value="ARGINYL-TRNA--PROTEIN TRANSFERASE 1"/>
    <property type="match status" value="1"/>
</dbReference>
<gene>
    <name evidence="4" type="primary">bpt</name>
    <name evidence="7" type="ORF">SAMN05421693_11037</name>
</gene>
<evidence type="ECO:0000313" key="7">
    <source>
        <dbReference type="EMBL" id="SEP91085.1"/>
    </source>
</evidence>
<dbReference type="Gene3D" id="3.40.630.30">
    <property type="match status" value="1"/>
</dbReference>
<dbReference type="Pfam" id="PF04376">
    <property type="entry name" value="ATE_N"/>
    <property type="match status" value="1"/>
</dbReference>
<dbReference type="Proteomes" id="UP000199496">
    <property type="component" value="Unassembled WGS sequence"/>
</dbReference>
<comment type="catalytic activity">
    <reaction evidence="4">
        <text>N-terminal L-glutamyl-[protein] + L-leucyl-tRNA(Leu) = N-terminal L-leucyl-L-glutamyl-[protein] + tRNA(Leu) + H(+)</text>
        <dbReference type="Rhea" id="RHEA:50412"/>
        <dbReference type="Rhea" id="RHEA-COMP:9613"/>
        <dbReference type="Rhea" id="RHEA-COMP:9622"/>
        <dbReference type="Rhea" id="RHEA-COMP:12664"/>
        <dbReference type="Rhea" id="RHEA-COMP:12668"/>
        <dbReference type="ChEBI" id="CHEBI:15378"/>
        <dbReference type="ChEBI" id="CHEBI:64721"/>
        <dbReference type="ChEBI" id="CHEBI:78442"/>
        <dbReference type="ChEBI" id="CHEBI:78494"/>
        <dbReference type="ChEBI" id="CHEBI:133041"/>
        <dbReference type="EC" id="2.3.2.29"/>
    </reaction>
</comment>
<keyword evidence="8" id="KW-1185">Reference proteome</keyword>
<keyword evidence="2 4" id="KW-0808">Transferase</keyword>
<dbReference type="GO" id="GO:0071596">
    <property type="term" value="P:ubiquitin-dependent protein catabolic process via the N-end rule pathway"/>
    <property type="evidence" value="ECO:0007669"/>
    <property type="project" value="InterPro"/>
</dbReference>
<name>A0A1H9BQA6_9GAMM</name>
<sequence length="241" mass="27441">MRTDTVSRHASLIFYATTPDDCPYLRERRMVSLFADPEGPMDTALYGNLLQHGFRRSGNHVYRHQCPQCRACIPYRVPVAGFNPDRGQRRVLKRNAGIAATIRDAAFDPVHYRLYAAYVNQRHRGGGMDNPTPDSYLGFVTSQWCRTWLVEFREQDALLGVAVVDRLPDALSAVYTFFDPAAQARSLGTLAVLWQIQRAREEGLTHVYLGYWNPGSRKMAYKNRFRPGERLVNGIWTAAVT</sequence>
<accession>A0A1H9BQA6</accession>
<dbReference type="NCBIfam" id="NF002346">
    <property type="entry name" value="PRK01305.2-3"/>
    <property type="match status" value="1"/>
</dbReference>
<feature type="domain" description="N-end rule aminoacyl transferase C-terminal" evidence="6">
    <location>
        <begin position="111"/>
        <end position="231"/>
    </location>
</feature>
<dbReference type="InterPro" id="IPR007472">
    <property type="entry name" value="N-end_Aminoacyl_Trfase_C"/>
</dbReference>
<proteinExistence type="inferred from homology"/>
<protein>
    <recommendedName>
        <fullName evidence="4">Aspartate/glutamate leucyltransferase</fullName>
        <ecNumber evidence="4">2.3.2.29</ecNumber>
    </recommendedName>
</protein>
<dbReference type="NCBIfam" id="NF002342">
    <property type="entry name" value="PRK01305.1-3"/>
    <property type="match status" value="1"/>
</dbReference>
<dbReference type="InterPro" id="IPR007471">
    <property type="entry name" value="N-end_Aminoacyl_Trfase_N"/>
</dbReference>
<dbReference type="RefSeq" id="WP_202906214.1">
    <property type="nucleotide sequence ID" value="NZ_FOFO01000010.1"/>
</dbReference>
<dbReference type="PANTHER" id="PTHR21367">
    <property type="entry name" value="ARGININE-TRNA-PROTEIN TRANSFERASE 1"/>
    <property type="match status" value="1"/>
</dbReference>
<evidence type="ECO:0000256" key="4">
    <source>
        <dbReference type="HAMAP-Rule" id="MF_00689"/>
    </source>
</evidence>
<dbReference type="GO" id="GO:0008914">
    <property type="term" value="F:leucyl-tRNA--protein transferase activity"/>
    <property type="evidence" value="ECO:0007669"/>
    <property type="project" value="UniProtKB-UniRule"/>
</dbReference>
<dbReference type="InterPro" id="IPR016181">
    <property type="entry name" value="Acyl_CoA_acyltransferase"/>
</dbReference>
<feature type="domain" description="N-end aminoacyl transferase N-terminal" evidence="5">
    <location>
        <begin position="21"/>
        <end position="90"/>
    </location>
</feature>
<dbReference type="InterPro" id="IPR017138">
    <property type="entry name" value="Asp_Glu_LeuTrfase"/>
</dbReference>
<dbReference type="EMBL" id="FOFO01000010">
    <property type="protein sequence ID" value="SEP91085.1"/>
    <property type="molecule type" value="Genomic_DNA"/>
</dbReference>
<dbReference type="InterPro" id="IPR030700">
    <property type="entry name" value="N-end_Aminoacyl_Trfase"/>
</dbReference>
<dbReference type="EC" id="2.3.2.29" evidence="4"/>
<comment type="similarity">
    <text evidence="4">Belongs to the R-transferase family. Bpt subfamily.</text>
</comment>
<reference evidence="7 8" key="1">
    <citation type="submission" date="2016-10" db="EMBL/GenBank/DDBJ databases">
        <authorList>
            <person name="de Groot N.N."/>
        </authorList>
    </citation>
    <scope>NUCLEOTIDE SEQUENCE [LARGE SCALE GENOMIC DNA]</scope>
    <source>
        <strain evidence="7 8">B7-7</strain>
    </source>
</reference>
<evidence type="ECO:0000259" key="6">
    <source>
        <dbReference type="Pfam" id="PF04377"/>
    </source>
</evidence>
<comment type="function">
    <text evidence="4">Functions in the N-end rule pathway of protein degradation where it conjugates Leu from its aminoacyl-tRNA to the N-termini of proteins containing an N-terminal aspartate or glutamate.</text>
</comment>
<evidence type="ECO:0000259" key="5">
    <source>
        <dbReference type="Pfam" id="PF04376"/>
    </source>
</evidence>
<keyword evidence="1 4" id="KW-0963">Cytoplasm</keyword>
<dbReference type="NCBIfam" id="NF002341">
    <property type="entry name" value="PRK01305.1-1"/>
    <property type="match status" value="1"/>
</dbReference>
<evidence type="ECO:0000256" key="2">
    <source>
        <dbReference type="ARBA" id="ARBA00022679"/>
    </source>
</evidence>
<dbReference type="STRING" id="867345.SAMN05421693_11037"/>
<comment type="catalytic activity">
    <reaction evidence="4">
        <text>N-terminal L-aspartyl-[protein] + L-leucyl-tRNA(Leu) = N-terminal L-leucyl-L-aspartyl-[protein] + tRNA(Leu) + H(+)</text>
        <dbReference type="Rhea" id="RHEA:50420"/>
        <dbReference type="Rhea" id="RHEA-COMP:9613"/>
        <dbReference type="Rhea" id="RHEA-COMP:9622"/>
        <dbReference type="Rhea" id="RHEA-COMP:12669"/>
        <dbReference type="Rhea" id="RHEA-COMP:12674"/>
        <dbReference type="ChEBI" id="CHEBI:15378"/>
        <dbReference type="ChEBI" id="CHEBI:64720"/>
        <dbReference type="ChEBI" id="CHEBI:78442"/>
        <dbReference type="ChEBI" id="CHEBI:78494"/>
        <dbReference type="ChEBI" id="CHEBI:133042"/>
        <dbReference type="EC" id="2.3.2.29"/>
    </reaction>
</comment>
<dbReference type="Pfam" id="PF04377">
    <property type="entry name" value="ATE_C"/>
    <property type="match status" value="1"/>
</dbReference>
<dbReference type="GO" id="GO:0005737">
    <property type="term" value="C:cytoplasm"/>
    <property type="evidence" value="ECO:0007669"/>
    <property type="project" value="UniProtKB-SubCell"/>
</dbReference>
<dbReference type="SUPFAM" id="SSF55729">
    <property type="entry name" value="Acyl-CoA N-acyltransferases (Nat)"/>
    <property type="match status" value="1"/>
</dbReference>
<comment type="subcellular location">
    <subcellularLocation>
        <location evidence="4">Cytoplasm</location>
    </subcellularLocation>
</comment>
<dbReference type="AlphaFoldDB" id="A0A1H9BQA6"/>
<organism evidence="7 8">
    <name type="scientific">Ectothiorhodospira magna</name>
    <dbReference type="NCBI Taxonomy" id="867345"/>
    <lineage>
        <taxon>Bacteria</taxon>
        <taxon>Pseudomonadati</taxon>
        <taxon>Pseudomonadota</taxon>
        <taxon>Gammaproteobacteria</taxon>
        <taxon>Chromatiales</taxon>
        <taxon>Ectothiorhodospiraceae</taxon>
        <taxon>Ectothiorhodospira</taxon>
    </lineage>
</organism>
<keyword evidence="3 4" id="KW-0012">Acyltransferase</keyword>
<evidence type="ECO:0000313" key="8">
    <source>
        <dbReference type="Proteomes" id="UP000199496"/>
    </source>
</evidence>